<dbReference type="InterPro" id="IPR001647">
    <property type="entry name" value="HTH_TetR"/>
</dbReference>
<dbReference type="PANTHER" id="PTHR30055:SF226">
    <property type="entry name" value="HTH-TYPE TRANSCRIPTIONAL REGULATOR PKSA"/>
    <property type="match status" value="1"/>
</dbReference>
<comment type="caution">
    <text evidence="7">The sequence shown here is derived from an EMBL/GenBank/DDBJ whole genome shotgun (WGS) entry which is preliminary data.</text>
</comment>
<dbReference type="InterPro" id="IPR039538">
    <property type="entry name" value="BetI_C"/>
</dbReference>
<dbReference type="InterPro" id="IPR009057">
    <property type="entry name" value="Homeodomain-like_sf"/>
</dbReference>
<keyword evidence="1" id="KW-0678">Repressor</keyword>
<dbReference type="SUPFAM" id="SSF48498">
    <property type="entry name" value="Tetracyclin repressor-like, C-terminal domain"/>
    <property type="match status" value="1"/>
</dbReference>
<dbReference type="EMBL" id="JAGSHT010000003">
    <property type="protein sequence ID" value="MBZ2195305.1"/>
    <property type="molecule type" value="Genomic_DNA"/>
</dbReference>
<feature type="DNA-binding region" description="H-T-H motif" evidence="5">
    <location>
        <begin position="33"/>
        <end position="52"/>
    </location>
</feature>
<evidence type="ECO:0000313" key="7">
    <source>
        <dbReference type="EMBL" id="MBZ2195305.1"/>
    </source>
</evidence>
<dbReference type="PROSITE" id="PS50977">
    <property type="entry name" value="HTH_TETR_2"/>
    <property type="match status" value="1"/>
</dbReference>
<gene>
    <name evidence="7" type="ORF">KCQ71_04010</name>
</gene>
<evidence type="ECO:0000256" key="4">
    <source>
        <dbReference type="ARBA" id="ARBA00023163"/>
    </source>
</evidence>
<evidence type="ECO:0000256" key="2">
    <source>
        <dbReference type="ARBA" id="ARBA00023015"/>
    </source>
</evidence>
<dbReference type="InterPro" id="IPR050109">
    <property type="entry name" value="HTH-type_TetR-like_transc_reg"/>
</dbReference>
<dbReference type="Pfam" id="PF00440">
    <property type="entry name" value="TetR_N"/>
    <property type="match status" value="1"/>
</dbReference>
<keyword evidence="4" id="KW-0804">Transcription</keyword>
<proteinExistence type="predicted"/>
<name>A0ABS7S4T4_9MICO</name>
<evidence type="ECO:0000256" key="5">
    <source>
        <dbReference type="PROSITE-ProRule" id="PRU00335"/>
    </source>
</evidence>
<keyword evidence="2" id="KW-0805">Transcription regulation</keyword>
<dbReference type="Gene3D" id="1.10.357.10">
    <property type="entry name" value="Tetracycline Repressor, domain 2"/>
    <property type="match status" value="1"/>
</dbReference>
<evidence type="ECO:0000256" key="1">
    <source>
        <dbReference type="ARBA" id="ARBA00022491"/>
    </source>
</evidence>
<organism evidence="7 8">
    <name type="scientific">Occultella gossypii</name>
    <dbReference type="NCBI Taxonomy" id="2800820"/>
    <lineage>
        <taxon>Bacteria</taxon>
        <taxon>Bacillati</taxon>
        <taxon>Actinomycetota</taxon>
        <taxon>Actinomycetes</taxon>
        <taxon>Micrococcales</taxon>
        <taxon>Ruaniaceae</taxon>
        <taxon>Occultella</taxon>
    </lineage>
</organism>
<protein>
    <submittedName>
        <fullName evidence="7">TetR/AcrR family transcriptional regulator</fullName>
    </submittedName>
</protein>
<evidence type="ECO:0000313" key="8">
    <source>
        <dbReference type="Proteomes" id="UP000826651"/>
    </source>
</evidence>
<dbReference type="Pfam" id="PF13977">
    <property type="entry name" value="TetR_C_6"/>
    <property type="match status" value="1"/>
</dbReference>
<dbReference type="SUPFAM" id="SSF46689">
    <property type="entry name" value="Homeodomain-like"/>
    <property type="match status" value="1"/>
</dbReference>
<keyword evidence="8" id="KW-1185">Reference proteome</keyword>
<reference evidence="7 8" key="1">
    <citation type="submission" date="2021-04" db="EMBL/GenBank/DDBJ databases">
        <title>Ruania sp. nov., isolated from sandy soil of mangrove forest.</title>
        <authorList>
            <person name="Ge X."/>
            <person name="Huang R."/>
            <person name="Liu W."/>
        </authorList>
    </citation>
    <scope>NUCLEOTIDE SEQUENCE [LARGE SCALE GENOMIC DNA]</scope>
    <source>
        <strain evidence="7 8">N2-46</strain>
    </source>
</reference>
<dbReference type="RefSeq" id="WP_223403067.1">
    <property type="nucleotide sequence ID" value="NZ_JAGSHT010000003.1"/>
</dbReference>
<dbReference type="InterPro" id="IPR036271">
    <property type="entry name" value="Tet_transcr_reg_TetR-rel_C_sf"/>
</dbReference>
<dbReference type="Proteomes" id="UP000826651">
    <property type="component" value="Unassembled WGS sequence"/>
</dbReference>
<keyword evidence="3 5" id="KW-0238">DNA-binding</keyword>
<accession>A0ABS7S4T4</accession>
<evidence type="ECO:0000259" key="6">
    <source>
        <dbReference type="PROSITE" id="PS50977"/>
    </source>
</evidence>
<dbReference type="PANTHER" id="PTHR30055">
    <property type="entry name" value="HTH-TYPE TRANSCRIPTIONAL REGULATOR RUTR"/>
    <property type="match status" value="1"/>
</dbReference>
<sequence>MARGPGAQHDAQITQLADAAVRVLERDGLPALTFRNVAAEAGVSPGRVQHYLQSSKGLATATFRRVQELVGDGVRRELEEGPTSSPREVVAATLRAMIPLTEQERSMLRVAFVVEQHAITDPELGEELRVGRMALVEFLAQQLAAADVSGDGTGRTSDADGTARRTAITLLATAEGLSALTLTGTVSGEEARKLLAESMGRALA</sequence>
<feature type="domain" description="HTH tetR-type" evidence="6">
    <location>
        <begin position="10"/>
        <end position="70"/>
    </location>
</feature>
<evidence type="ECO:0000256" key="3">
    <source>
        <dbReference type="ARBA" id="ARBA00023125"/>
    </source>
</evidence>